<dbReference type="GO" id="GO:0071555">
    <property type="term" value="P:cell wall organization"/>
    <property type="evidence" value="ECO:0007669"/>
    <property type="project" value="UniProtKB-KW"/>
</dbReference>
<dbReference type="GO" id="GO:0051301">
    <property type="term" value="P:cell division"/>
    <property type="evidence" value="ECO:0007669"/>
    <property type="project" value="InterPro"/>
</dbReference>
<comment type="subcellular location">
    <subcellularLocation>
        <location evidence="1">Membrane</location>
        <topology evidence="1">Multi-pass membrane protein</topology>
    </subcellularLocation>
</comment>
<feature type="transmembrane region" description="Helical" evidence="11">
    <location>
        <begin position="171"/>
        <end position="190"/>
    </location>
</feature>
<dbReference type="STRING" id="1797725.A3A49_02390"/>
<keyword evidence="9 11" id="KW-0472">Membrane</keyword>
<feature type="transmembrane region" description="Helical" evidence="11">
    <location>
        <begin position="6"/>
        <end position="24"/>
    </location>
</feature>
<keyword evidence="5 11" id="KW-0812">Transmembrane</keyword>
<keyword evidence="7" id="KW-0573">Peptidoglycan synthesis</keyword>
<proteinExistence type="predicted"/>
<dbReference type="GO" id="GO:0015648">
    <property type="term" value="F:lipid-linked peptidoglycan transporter activity"/>
    <property type="evidence" value="ECO:0007669"/>
    <property type="project" value="TreeGrafter"/>
</dbReference>
<dbReference type="EMBL" id="MFBO01000036">
    <property type="protein sequence ID" value="OGD97208.1"/>
    <property type="molecule type" value="Genomic_DNA"/>
</dbReference>
<feature type="transmembrane region" description="Helical" evidence="11">
    <location>
        <begin position="147"/>
        <end position="164"/>
    </location>
</feature>
<sequence>MKLRENLGFYFPIAILGSISILIISSISKNLAFNQIIFWAIGLLILFVVSQLNYKNWLTNSKIFYFLSLIILGLLLIIGEPIRGSVRWIELSIIRFQPSELAKAATIVYLASFYSQKSAKDLINLFISFALVLPVIILIFIQPDIGNTFAFFAIWLAMSFASGIRLKYMVLLAVVTILVGIFLFEILAPYQKERLITFFNPVSDPLGIGYNLIQSKIAIGSGQLFGKGYGHGTQSQLNFLPEAESDFIFASIVEQLGFVGGAIILISFAWLLTKLISIANSTDRFGQLIVIGVISFLLIQFLINVGMNMGLLPVTGITFPLVSYGGSSLITSLFLLGIILSVKKPSP</sequence>
<feature type="transmembrane region" description="Helical" evidence="11">
    <location>
        <begin position="31"/>
        <end position="51"/>
    </location>
</feature>
<keyword evidence="4" id="KW-0808">Transferase</keyword>
<evidence type="ECO:0000313" key="12">
    <source>
        <dbReference type="EMBL" id="OGD97208.1"/>
    </source>
</evidence>
<reference evidence="12 13" key="1">
    <citation type="journal article" date="2016" name="Nat. Commun.">
        <title>Thousands of microbial genomes shed light on interconnected biogeochemical processes in an aquifer system.</title>
        <authorList>
            <person name="Anantharaman K."/>
            <person name="Brown C.T."/>
            <person name="Hug L.A."/>
            <person name="Sharon I."/>
            <person name="Castelle C.J."/>
            <person name="Probst A.J."/>
            <person name="Thomas B.C."/>
            <person name="Singh A."/>
            <person name="Wilkins M.J."/>
            <person name="Karaoz U."/>
            <person name="Brodie E.L."/>
            <person name="Williams K.H."/>
            <person name="Hubbard S.S."/>
            <person name="Banfield J.F."/>
        </authorList>
    </citation>
    <scope>NUCLEOTIDE SEQUENCE [LARGE SCALE GENOMIC DNA]</scope>
</reference>
<dbReference type="InterPro" id="IPR001182">
    <property type="entry name" value="FtsW/RodA"/>
</dbReference>
<evidence type="ECO:0000256" key="1">
    <source>
        <dbReference type="ARBA" id="ARBA00004141"/>
    </source>
</evidence>
<dbReference type="Pfam" id="PF01098">
    <property type="entry name" value="FTSW_RODA_SPOVE"/>
    <property type="match status" value="1"/>
</dbReference>
<gene>
    <name evidence="12" type="ORF">A3A49_02390</name>
</gene>
<keyword evidence="3" id="KW-0328">Glycosyltransferase</keyword>
<evidence type="ECO:0000256" key="11">
    <source>
        <dbReference type="SAM" id="Phobius"/>
    </source>
</evidence>
<dbReference type="InterPro" id="IPR018365">
    <property type="entry name" value="Cell_cycle_FtsW-rel_CS"/>
</dbReference>
<organism evidence="12 13">
    <name type="scientific">Candidatus Curtissbacteria bacterium RIFCSPLOWO2_01_FULL_38_11b</name>
    <dbReference type="NCBI Taxonomy" id="1797725"/>
    <lineage>
        <taxon>Bacteria</taxon>
        <taxon>Candidatus Curtissiibacteriota</taxon>
    </lineage>
</organism>
<evidence type="ECO:0000256" key="3">
    <source>
        <dbReference type="ARBA" id="ARBA00022676"/>
    </source>
</evidence>
<evidence type="ECO:0000256" key="5">
    <source>
        <dbReference type="ARBA" id="ARBA00022692"/>
    </source>
</evidence>
<evidence type="ECO:0000256" key="6">
    <source>
        <dbReference type="ARBA" id="ARBA00022960"/>
    </source>
</evidence>
<feature type="transmembrane region" description="Helical" evidence="11">
    <location>
        <begin position="247"/>
        <end position="273"/>
    </location>
</feature>
<evidence type="ECO:0000313" key="13">
    <source>
        <dbReference type="Proteomes" id="UP000176740"/>
    </source>
</evidence>
<evidence type="ECO:0000256" key="8">
    <source>
        <dbReference type="ARBA" id="ARBA00022989"/>
    </source>
</evidence>
<dbReference type="PANTHER" id="PTHR30474:SF1">
    <property type="entry name" value="PEPTIDOGLYCAN GLYCOSYLTRANSFERASE MRDB"/>
    <property type="match status" value="1"/>
</dbReference>
<feature type="transmembrane region" description="Helical" evidence="11">
    <location>
        <begin position="323"/>
        <end position="342"/>
    </location>
</feature>
<keyword evidence="6" id="KW-0133">Cell shape</keyword>
<dbReference type="PANTHER" id="PTHR30474">
    <property type="entry name" value="CELL CYCLE PROTEIN"/>
    <property type="match status" value="1"/>
</dbReference>
<accession>A0A1F5GZB8</accession>
<dbReference type="InterPro" id="IPR011923">
    <property type="entry name" value="RodA/MrdB"/>
</dbReference>
<feature type="transmembrane region" description="Helical" evidence="11">
    <location>
        <begin position="122"/>
        <end position="141"/>
    </location>
</feature>
<keyword evidence="10" id="KW-0961">Cell wall biogenesis/degradation</keyword>
<keyword evidence="2" id="KW-1003">Cell membrane</keyword>
<dbReference type="GO" id="GO:0009252">
    <property type="term" value="P:peptidoglycan biosynthetic process"/>
    <property type="evidence" value="ECO:0007669"/>
    <property type="project" value="UniProtKB-KW"/>
</dbReference>
<feature type="transmembrane region" description="Helical" evidence="11">
    <location>
        <begin position="285"/>
        <end position="303"/>
    </location>
</feature>
<evidence type="ECO:0000256" key="9">
    <source>
        <dbReference type="ARBA" id="ARBA00023136"/>
    </source>
</evidence>
<dbReference type="Proteomes" id="UP000176740">
    <property type="component" value="Unassembled WGS sequence"/>
</dbReference>
<keyword evidence="8 11" id="KW-1133">Transmembrane helix</keyword>
<evidence type="ECO:0000256" key="2">
    <source>
        <dbReference type="ARBA" id="ARBA00022475"/>
    </source>
</evidence>
<name>A0A1F5GZB8_9BACT</name>
<comment type="caution">
    <text evidence="12">The sequence shown here is derived from an EMBL/GenBank/DDBJ whole genome shotgun (WGS) entry which is preliminary data.</text>
</comment>
<protein>
    <submittedName>
        <fullName evidence="12">Rod shape-determining protein RodA</fullName>
    </submittedName>
</protein>
<dbReference type="NCBIfam" id="TIGR02210">
    <property type="entry name" value="rodA_shape"/>
    <property type="match status" value="1"/>
</dbReference>
<dbReference type="GO" id="GO:0008360">
    <property type="term" value="P:regulation of cell shape"/>
    <property type="evidence" value="ECO:0007669"/>
    <property type="project" value="UniProtKB-KW"/>
</dbReference>
<evidence type="ECO:0000256" key="4">
    <source>
        <dbReference type="ARBA" id="ARBA00022679"/>
    </source>
</evidence>
<dbReference type="GO" id="GO:0032153">
    <property type="term" value="C:cell division site"/>
    <property type="evidence" value="ECO:0007669"/>
    <property type="project" value="TreeGrafter"/>
</dbReference>
<feature type="transmembrane region" description="Helical" evidence="11">
    <location>
        <begin position="63"/>
        <end position="82"/>
    </location>
</feature>
<dbReference type="GO" id="GO:0005886">
    <property type="term" value="C:plasma membrane"/>
    <property type="evidence" value="ECO:0007669"/>
    <property type="project" value="TreeGrafter"/>
</dbReference>
<dbReference type="PROSITE" id="PS00428">
    <property type="entry name" value="FTSW_RODA_SPOVE"/>
    <property type="match status" value="1"/>
</dbReference>
<dbReference type="AlphaFoldDB" id="A0A1F5GZB8"/>
<evidence type="ECO:0000256" key="7">
    <source>
        <dbReference type="ARBA" id="ARBA00022984"/>
    </source>
</evidence>
<dbReference type="GO" id="GO:0016757">
    <property type="term" value="F:glycosyltransferase activity"/>
    <property type="evidence" value="ECO:0007669"/>
    <property type="project" value="UniProtKB-KW"/>
</dbReference>
<evidence type="ECO:0000256" key="10">
    <source>
        <dbReference type="ARBA" id="ARBA00023316"/>
    </source>
</evidence>